<sequence length="417" mass="44776">MDRGRSNLQKQSLPTQNTKGHPTRKPACLKDVPDECFPQWGANSIFNNRDMTSPLPQAIPVIPASKITRVTSSHASSELLIARSAEASTRASESQCYDRVQGFPPIPPCSDDASLSPSRRVPPSANHDVYTATSLPPSDEAVLHQRSLVATEMNSGGGAYERGPSRAPQMLTVATSNLGPAPAALATPSLPHMFAPPHGFRQDAVPLLYGHRQVANQPVIGVQSAARSTPGPECWQDLQETSQRLQHVSQQLTIIPAYDVPGGPVAHVSPSTLDVPCNTLLAGPVWDSYPRVDSGEALRFHQPPPLTGYVSANVVLPSGQPAMQPTELNAGLYDAGHASGPFVPMIAYSQAHENALRGTQEVERVADDLNGFHHVRTNFVDPSPSHWREPANPGSWDQAGTAEQSPGLYHYSGETYT</sequence>
<dbReference type="AlphaFoldDB" id="A0A5C2S753"/>
<feature type="region of interest" description="Disordered" evidence="1">
    <location>
        <begin position="1"/>
        <end position="30"/>
    </location>
</feature>
<evidence type="ECO:0000256" key="1">
    <source>
        <dbReference type="SAM" id="MobiDB-lite"/>
    </source>
</evidence>
<accession>A0A5C2S753</accession>
<gene>
    <name evidence="2" type="ORF">L227DRAFT_612293</name>
</gene>
<proteinExistence type="predicted"/>
<feature type="region of interest" description="Disordered" evidence="1">
    <location>
        <begin position="380"/>
        <end position="417"/>
    </location>
</feature>
<feature type="region of interest" description="Disordered" evidence="1">
    <location>
        <begin position="96"/>
        <end position="138"/>
    </location>
</feature>
<reference evidence="2" key="1">
    <citation type="journal article" date="2018" name="Genome Biol. Evol.">
        <title>Genomics and development of Lentinus tigrinus, a white-rot wood-decaying mushroom with dimorphic fruiting bodies.</title>
        <authorList>
            <person name="Wu B."/>
            <person name="Xu Z."/>
            <person name="Knudson A."/>
            <person name="Carlson A."/>
            <person name="Chen N."/>
            <person name="Kovaka S."/>
            <person name="LaButti K."/>
            <person name="Lipzen A."/>
            <person name="Pennachio C."/>
            <person name="Riley R."/>
            <person name="Schakwitz W."/>
            <person name="Umezawa K."/>
            <person name="Ohm R.A."/>
            <person name="Grigoriev I.V."/>
            <person name="Nagy L.G."/>
            <person name="Gibbons J."/>
            <person name="Hibbett D."/>
        </authorList>
    </citation>
    <scope>NUCLEOTIDE SEQUENCE [LARGE SCALE GENOMIC DNA]</scope>
    <source>
        <strain evidence="2">ALCF2SS1-6</strain>
    </source>
</reference>
<dbReference type="EMBL" id="ML122272">
    <property type="protein sequence ID" value="RPD58894.1"/>
    <property type="molecule type" value="Genomic_DNA"/>
</dbReference>
<feature type="compositionally biased region" description="Polar residues" evidence="1">
    <location>
        <begin position="1"/>
        <end position="20"/>
    </location>
</feature>
<name>A0A5C2S753_9APHY</name>
<dbReference type="Proteomes" id="UP000313359">
    <property type="component" value="Unassembled WGS sequence"/>
</dbReference>
<evidence type="ECO:0000313" key="2">
    <source>
        <dbReference type="EMBL" id="RPD58894.1"/>
    </source>
</evidence>
<protein>
    <submittedName>
        <fullName evidence="2">Uncharacterized protein</fullName>
    </submittedName>
</protein>
<keyword evidence="3" id="KW-1185">Reference proteome</keyword>
<organism evidence="2 3">
    <name type="scientific">Lentinus tigrinus ALCF2SS1-6</name>
    <dbReference type="NCBI Taxonomy" id="1328759"/>
    <lineage>
        <taxon>Eukaryota</taxon>
        <taxon>Fungi</taxon>
        <taxon>Dikarya</taxon>
        <taxon>Basidiomycota</taxon>
        <taxon>Agaricomycotina</taxon>
        <taxon>Agaricomycetes</taxon>
        <taxon>Polyporales</taxon>
        <taxon>Polyporaceae</taxon>
        <taxon>Lentinus</taxon>
    </lineage>
</organism>
<evidence type="ECO:0000313" key="3">
    <source>
        <dbReference type="Proteomes" id="UP000313359"/>
    </source>
</evidence>